<dbReference type="EMBL" id="JAUSUC010000011">
    <property type="protein sequence ID" value="MDQ0214873.1"/>
    <property type="molecule type" value="Genomic_DNA"/>
</dbReference>
<dbReference type="Proteomes" id="UP001237207">
    <property type="component" value="Unassembled WGS sequence"/>
</dbReference>
<gene>
    <name evidence="1" type="ORF">J2S13_001270</name>
</gene>
<accession>A0AAJ1WIZ8</accession>
<reference evidence="1" key="1">
    <citation type="submission" date="2023-07" db="EMBL/GenBank/DDBJ databases">
        <title>Genomic Encyclopedia of Type Strains, Phase IV (KMG-IV): sequencing the most valuable type-strain genomes for metagenomic binning, comparative biology and taxonomic classification.</title>
        <authorList>
            <person name="Goeker M."/>
        </authorList>
    </citation>
    <scope>NUCLEOTIDE SEQUENCE</scope>
    <source>
        <strain evidence="1">DSM 23947</strain>
    </source>
</reference>
<evidence type="ECO:0000313" key="2">
    <source>
        <dbReference type="Proteomes" id="UP001237207"/>
    </source>
</evidence>
<evidence type="ECO:0000313" key="1">
    <source>
        <dbReference type="EMBL" id="MDQ0214873.1"/>
    </source>
</evidence>
<sequence length="74" mass="8936">MGQCPIDHTKEDVRKKFEAQYDYLPAEIISQFETFLENDHTQDVLNEVFHLLKKYDLSSEEERQKRNHLLQELL</sequence>
<comment type="caution">
    <text evidence="1">The sequence shown here is derived from an EMBL/GenBank/DDBJ whole genome shotgun (WGS) entry which is preliminary data.</text>
</comment>
<dbReference type="AlphaFoldDB" id="A0AAJ1WIZ8"/>
<organism evidence="1 2">
    <name type="scientific">Oikeobacillus pervagus</name>
    <dbReference type="NCBI Taxonomy" id="1325931"/>
    <lineage>
        <taxon>Bacteria</taxon>
        <taxon>Bacillati</taxon>
        <taxon>Bacillota</taxon>
        <taxon>Bacilli</taxon>
        <taxon>Bacillales</taxon>
        <taxon>Bacillaceae</taxon>
        <taxon>Oikeobacillus</taxon>
    </lineage>
</organism>
<dbReference type="RefSeq" id="WP_307256868.1">
    <property type="nucleotide sequence ID" value="NZ_JAUSUC010000011.1"/>
</dbReference>
<proteinExistence type="predicted"/>
<protein>
    <submittedName>
        <fullName evidence="1">Citrate synthase</fullName>
    </submittedName>
</protein>
<keyword evidence="2" id="KW-1185">Reference proteome</keyword>
<name>A0AAJ1WIZ8_9BACI</name>